<keyword evidence="1" id="KW-0238">DNA-binding</keyword>
<sequence length="76" mass="8650">MSPTTQNQAFNALLFLYEQVLDISLKNQNIQALRAKRKSRIPVVLTTQEVTMIPNNLTGIYHTLVSLMYGCGLRRI</sequence>
<organism evidence="2">
    <name type="scientific">uncultured Campylobacterales bacterium</name>
    <dbReference type="NCBI Taxonomy" id="352960"/>
    <lineage>
        <taxon>Bacteria</taxon>
        <taxon>Pseudomonadati</taxon>
        <taxon>Campylobacterota</taxon>
        <taxon>Epsilonproteobacteria</taxon>
        <taxon>Campylobacterales</taxon>
        <taxon>environmental samples</taxon>
    </lineage>
</organism>
<accession>A0A6S6TGR2</accession>
<gene>
    <name evidence="2" type="ORF">HELGO_WM8243</name>
</gene>
<evidence type="ECO:0000256" key="1">
    <source>
        <dbReference type="ARBA" id="ARBA00023125"/>
    </source>
</evidence>
<name>A0A6S6TGR2_9BACT</name>
<dbReference type="AlphaFoldDB" id="A0A6S6TGR2"/>
<dbReference type="InterPro" id="IPR010998">
    <property type="entry name" value="Integrase_recombinase_N"/>
</dbReference>
<protein>
    <submittedName>
        <fullName evidence="2">Integron integrase IntIPac</fullName>
    </submittedName>
</protein>
<dbReference type="Gene3D" id="1.10.150.130">
    <property type="match status" value="1"/>
</dbReference>
<proteinExistence type="predicted"/>
<dbReference type="GO" id="GO:0003677">
    <property type="term" value="F:DNA binding"/>
    <property type="evidence" value="ECO:0007669"/>
    <property type="project" value="UniProtKB-KW"/>
</dbReference>
<dbReference type="EMBL" id="CACVAW010000061">
    <property type="protein sequence ID" value="CAA6814098.1"/>
    <property type="molecule type" value="Genomic_DNA"/>
</dbReference>
<reference evidence="2" key="1">
    <citation type="submission" date="2020-01" db="EMBL/GenBank/DDBJ databases">
        <authorList>
            <person name="Meier V. D."/>
            <person name="Meier V D."/>
        </authorList>
    </citation>
    <scope>NUCLEOTIDE SEQUENCE</scope>
    <source>
        <strain evidence="2">HLG_WM_MAG_12</strain>
    </source>
</reference>
<evidence type="ECO:0000313" key="2">
    <source>
        <dbReference type="EMBL" id="CAA6814098.1"/>
    </source>
</evidence>